<evidence type="ECO:0000313" key="2">
    <source>
        <dbReference type="Proteomes" id="UP000789342"/>
    </source>
</evidence>
<evidence type="ECO:0000313" key="1">
    <source>
        <dbReference type="EMBL" id="CAG8754379.1"/>
    </source>
</evidence>
<comment type="caution">
    <text evidence="1">The sequence shown here is derived from an EMBL/GenBank/DDBJ whole genome shotgun (WGS) entry which is preliminary data.</text>
</comment>
<keyword evidence="2" id="KW-1185">Reference proteome</keyword>
<accession>A0A9N9NSW5</accession>
<sequence>GFHALNPNVCKILLHIRFAKDEQLGLIGSPTRNVKWVDTG</sequence>
<dbReference type="EMBL" id="CAJVPV010037119">
    <property type="protein sequence ID" value="CAG8754379.1"/>
    <property type="molecule type" value="Genomic_DNA"/>
</dbReference>
<reference evidence="1" key="1">
    <citation type="submission" date="2021-06" db="EMBL/GenBank/DDBJ databases">
        <authorList>
            <person name="Kallberg Y."/>
            <person name="Tangrot J."/>
            <person name="Rosling A."/>
        </authorList>
    </citation>
    <scope>NUCLEOTIDE SEQUENCE</scope>
    <source>
        <strain evidence="1">CL551</strain>
    </source>
</reference>
<dbReference type="Proteomes" id="UP000789342">
    <property type="component" value="Unassembled WGS sequence"/>
</dbReference>
<gene>
    <name evidence="1" type="ORF">AMORRO_LOCUS15505</name>
</gene>
<protein>
    <submittedName>
        <fullName evidence="1">12086_t:CDS:1</fullName>
    </submittedName>
</protein>
<proteinExistence type="predicted"/>
<feature type="non-terminal residue" evidence="1">
    <location>
        <position position="40"/>
    </location>
</feature>
<name>A0A9N9NSW5_9GLOM</name>
<organism evidence="1 2">
    <name type="scientific">Acaulospora morrowiae</name>
    <dbReference type="NCBI Taxonomy" id="94023"/>
    <lineage>
        <taxon>Eukaryota</taxon>
        <taxon>Fungi</taxon>
        <taxon>Fungi incertae sedis</taxon>
        <taxon>Mucoromycota</taxon>
        <taxon>Glomeromycotina</taxon>
        <taxon>Glomeromycetes</taxon>
        <taxon>Diversisporales</taxon>
        <taxon>Acaulosporaceae</taxon>
        <taxon>Acaulospora</taxon>
    </lineage>
</organism>
<dbReference type="AlphaFoldDB" id="A0A9N9NSW5"/>
<feature type="non-terminal residue" evidence="1">
    <location>
        <position position="1"/>
    </location>
</feature>